<dbReference type="SUPFAM" id="SSF53850">
    <property type="entry name" value="Periplasmic binding protein-like II"/>
    <property type="match status" value="1"/>
</dbReference>
<dbReference type="InterPro" id="IPR000914">
    <property type="entry name" value="SBP_5_dom"/>
</dbReference>
<dbReference type="RefSeq" id="WP_270452868.1">
    <property type="nucleotide sequence ID" value="NZ_JADPIE010000002.1"/>
</dbReference>
<dbReference type="AlphaFoldDB" id="A0A931AQR9"/>
<dbReference type="GO" id="GO:0042597">
    <property type="term" value="C:periplasmic space"/>
    <property type="evidence" value="ECO:0007669"/>
    <property type="project" value="UniProtKB-ARBA"/>
</dbReference>
<reference evidence="6" key="1">
    <citation type="submission" date="2020-11" db="EMBL/GenBank/DDBJ databases">
        <title>Halonatronomonas betainensis gen. nov., sp. nov. a novel haloalkaliphilic representative of the family Halanaerobiacae capable of betaine degradation.</title>
        <authorList>
            <person name="Boltyanskaya Y."/>
            <person name="Kevbrin V."/>
            <person name="Detkova E."/>
            <person name="Grouzdev D.S."/>
            <person name="Koziaeva V."/>
            <person name="Zhilina T."/>
        </authorList>
    </citation>
    <scope>NUCLEOTIDE SEQUENCE</scope>
    <source>
        <strain evidence="6">Z-7014</strain>
    </source>
</reference>
<dbReference type="Proteomes" id="UP000621436">
    <property type="component" value="Unassembled WGS sequence"/>
</dbReference>
<dbReference type="Gene3D" id="3.40.190.10">
    <property type="entry name" value="Periplasmic binding protein-like II"/>
    <property type="match status" value="1"/>
</dbReference>
<accession>A0A931AQR9</accession>
<keyword evidence="7" id="KW-1185">Reference proteome</keyword>
<evidence type="ECO:0000256" key="3">
    <source>
        <dbReference type="ARBA" id="ARBA00022729"/>
    </source>
</evidence>
<proteinExistence type="inferred from homology"/>
<evidence type="ECO:0000259" key="5">
    <source>
        <dbReference type="Pfam" id="PF00496"/>
    </source>
</evidence>
<evidence type="ECO:0000256" key="4">
    <source>
        <dbReference type="SAM" id="SignalP"/>
    </source>
</evidence>
<sequence>MKKNLKTIFIITLALVFAFSFGSVRAETPQEGGDLVIGIGENPDHLNPGITTSYPVAAVTANVYSGLIWRAEDGTPQPQLAESWDVSEDNTVFTFHLKEDITWHDGEAFTSEDVKFSFEEVLPEFHGRFQDVHEFIEDIETPDDNTVVITLTEAYAPFLVSLEVYDAPIMPKHLLEDELDNISEADITVEPVGTGPFQFVEWERGDRIVLERNENYFDDNAYLDRVLFNIIPDSASRISALETGQIDYLWGFYFPRAEIPRFQDDPNFEMWQGVRIPALWFAFINFEHPELSDPLVRQALMHATDRELIIELTQEGLGDYNVGPMGGAFDLTYFEEYDYSNLYPFDLDKARELLDEAGVDELDISVVVDPNRDDLMGAAEIMQDLYSQIGINLSIDTQERAVMIENVYENRDYDLSLQSFTSGGDPAVGYHRLYTTQEFGTPFVSATGYSNLDVDRILREAASIPFHDERKEKYREAMGILSEDVPLLVLYEEESVDVNDVNLRGLRQGLDVRSRLDKVWWAQ</sequence>
<dbReference type="InterPro" id="IPR030678">
    <property type="entry name" value="Peptide/Ni-bd"/>
</dbReference>
<name>A0A931AQR9_9FIRM</name>
<evidence type="ECO:0000313" key="6">
    <source>
        <dbReference type="EMBL" id="MBF8436101.1"/>
    </source>
</evidence>
<feature type="signal peptide" evidence="4">
    <location>
        <begin position="1"/>
        <end position="26"/>
    </location>
</feature>
<evidence type="ECO:0000256" key="1">
    <source>
        <dbReference type="ARBA" id="ARBA00005695"/>
    </source>
</evidence>
<comment type="caution">
    <text evidence="6">The sequence shown here is derived from an EMBL/GenBank/DDBJ whole genome shotgun (WGS) entry which is preliminary data.</text>
</comment>
<dbReference type="Pfam" id="PF00496">
    <property type="entry name" value="SBP_bac_5"/>
    <property type="match status" value="1"/>
</dbReference>
<dbReference type="PIRSF" id="PIRSF002741">
    <property type="entry name" value="MppA"/>
    <property type="match status" value="1"/>
</dbReference>
<dbReference type="PANTHER" id="PTHR30290:SF9">
    <property type="entry name" value="OLIGOPEPTIDE-BINDING PROTEIN APPA"/>
    <property type="match status" value="1"/>
</dbReference>
<keyword evidence="3 4" id="KW-0732">Signal</keyword>
<feature type="domain" description="Solute-binding protein family 5" evidence="5">
    <location>
        <begin position="75"/>
        <end position="437"/>
    </location>
</feature>
<evidence type="ECO:0000313" key="7">
    <source>
        <dbReference type="Proteomes" id="UP000621436"/>
    </source>
</evidence>
<evidence type="ECO:0000256" key="2">
    <source>
        <dbReference type="ARBA" id="ARBA00022448"/>
    </source>
</evidence>
<organism evidence="6 7">
    <name type="scientific">Halonatronomonas betaini</name>
    <dbReference type="NCBI Taxonomy" id="2778430"/>
    <lineage>
        <taxon>Bacteria</taxon>
        <taxon>Bacillati</taxon>
        <taxon>Bacillota</taxon>
        <taxon>Clostridia</taxon>
        <taxon>Halanaerobiales</taxon>
        <taxon>Halarsenatibacteraceae</taxon>
        <taxon>Halonatronomonas</taxon>
    </lineage>
</organism>
<keyword evidence="2" id="KW-0813">Transport</keyword>
<dbReference type="InterPro" id="IPR039424">
    <property type="entry name" value="SBP_5"/>
</dbReference>
<feature type="chain" id="PRO_5037151270" description="Solute-binding protein family 5 domain-containing protein" evidence="4">
    <location>
        <begin position="27"/>
        <end position="523"/>
    </location>
</feature>
<dbReference type="EMBL" id="JADPIE010000002">
    <property type="protein sequence ID" value="MBF8436101.1"/>
    <property type="molecule type" value="Genomic_DNA"/>
</dbReference>
<dbReference type="GO" id="GO:1904680">
    <property type="term" value="F:peptide transmembrane transporter activity"/>
    <property type="evidence" value="ECO:0007669"/>
    <property type="project" value="TreeGrafter"/>
</dbReference>
<dbReference type="GO" id="GO:0043190">
    <property type="term" value="C:ATP-binding cassette (ABC) transporter complex"/>
    <property type="evidence" value="ECO:0007669"/>
    <property type="project" value="InterPro"/>
</dbReference>
<dbReference type="GO" id="GO:0015833">
    <property type="term" value="P:peptide transport"/>
    <property type="evidence" value="ECO:0007669"/>
    <property type="project" value="TreeGrafter"/>
</dbReference>
<dbReference type="Gene3D" id="3.10.105.10">
    <property type="entry name" value="Dipeptide-binding Protein, Domain 3"/>
    <property type="match status" value="1"/>
</dbReference>
<gene>
    <name evidence="6" type="ORF">I0Q91_03340</name>
</gene>
<comment type="similarity">
    <text evidence="1">Belongs to the bacterial solute-binding protein 5 family.</text>
</comment>
<dbReference type="PANTHER" id="PTHR30290">
    <property type="entry name" value="PERIPLASMIC BINDING COMPONENT OF ABC TRANSPORTER"/>
    <property type="match status" value="1"/>
</dbReference>
<protein>
    <recommendedName>
        <fullName evidence="5">Solute-binding protein family 5 domain-containing protein</fullName>
    </recommendedName>
</protein>